<gene>
    <name evidence="1" type="ORF">Q9312_00350</name>
</gene>
<keyword evidence="2" id="KW-1185">Reference proteome</keyword>
<dbReference type="AlphaFoldDB" id="A0AA51RTU2"/>
<sequence length="130" mass="14592">MAPISKVITRLTPEQYLPSSGNCASKELAWSVSLNVALWIKVHSLNIQLVALNINYLDSRGEQSLLIDQQVQDRNGELLFSNLVKVPIRGPIEQVSLELQYQEPSFDFTLDELFIRVVEPPGGPEMRKTG</sequence>
<proteinExistence type="predicted"/>
<dbReference type="Proteomes" id="UP001239782">
    <property type="component" value="Chromosome"/>
</dbReference>
<evidence type="ECO:0000313" key="2">
    <source>
        <dbReference type="Proteomes" id="UP001239782"/>
    </source>
</evidence>
<organism evidence="1 2">
    <name type="scientific">Pleionea litopenaei</name>
    <dbReference type="NCBI Taxonomy" id="3070815"/>
    <lineage>
        <taxon>Bacteria</taxon>
        <taxon>Pseudomonadati</taxon>
        <taxon>Pseudomonadota</taxon>
        <taxon>Gammaproteobacteria</taxon>
        <taxon>Oceanospirillales</taxon>
        <taxon>Pleioneaceae</taxon>
        <taxon>Pleionea</taxon>
    </lineage>
</organism>
<evidence type="ECO:0000313" key="1">
    <source>
        <dbReference type="EMBL" id="WMS87395.1"/>
    </source>
</evidence>
<reference evidence="1 2" key="1">
    <citation type="submission" date="2023-08" db="EMBL/GenBank/DDBJ databases">
        <title>Pleionea litopenaei sp. nov., isolated from stomach of juvenile Litopenaeus vannamei.</title>
        <authorList>
            <person name="Rho A.M."/>
            <person name="Hwang C.Y."/>
        </authorList>
    </citation>
    <scope>NUCLEOTIDE SEQUENCE [LARGE SCALE GENOMIC DNA]</scope>
    <source>
        <strain evidence="1 2">HL-JVS1</strain>
    </source>
</reference>
<protein>
    <submittedName>
        <fullName evidence="1">Uncharacterized protein</fullName>
    </submittedName>
</protein>
<dbReference type="KEGG" id="plei:Q9312_00350"/>
<dbReference type="RefSeq" id="WP_309202536.1">
    <property type="nucleotide sequence ID" value="NZ_CP133548.1"/>
</dbReference>
<accession>A0AA51RTU2</accession>
<dbReference type="EMBL" id="CP133548">
    <property type="protein sequence ID" value="WMS87395.1"/>
    <property type="molecule type" value="Genomic_DNA"/>
</dbReference>
<name>A0AA51RTU2_9GAMM</name>